<keyword evidence="2" id="KW-1185">Reference proteome</keyword>
<accession>A0ACB8QBX9</accession>
<evidence type="ECO:0000313" key="1">
    <source>
        <dbReference type="EMBL" id="KAI0029116.1"/>
    </source>
</evidence>
<sequence>MLPITCNAVGDIIAILTIISNIVQSLNESRGAPAEYRDFIHELESMQIVLPQISNIAESSSDATVRDYLDQEVQKCQQLVVDAGDRLSGFSMLAQAPSAVSRRLDRLRRQGKKFQWRFLRRDEVGDFKQKFKSCRDRLALIIMSLQSSEDGKATLLQSRESSEAIQHQIHDVSSSVRHDIESSRQAVLASQVDIHADLRHTTSLVEDASSFLCNDMRHELSSIRRNQQNVPTRQDLVASDLSLRTYFAGLIKEAFSRFAGQQATKRNGSDRQIVTAVAEDLDVLDKHAAVICVALIAFSAADVMHRNLRTVVLYVALFVMLRTVWRLQKTIPKPIYWSESNMIMLVDVLDRRIPVPIQFCESYDFFHDTLVGLFSGKSGSTFVKSGAYVLEDTRTSAVVGRRTWKKIKAGMVLEMSVIMLQRPGVTRFVQCPWCHAETFKSVVDGQEEYTCMGCSRTSRKAVVEEVKNIDPSEKGATDVNSRSSQAKDSVSTQAKDSGSTQVMDLRSAQAPHLSPASGVISNPVDPNLPTDSRSTKSPLRKGVTTPSQTEDVRPLKRIHLILQSGDAADSSLLNNLPQKQPVGYEPRSYEDGQNKGKELEDPLLRPPRLATDAFDAATADRITHLTEHWSPADDGDEQLALRLSSLSLEEFDTEMHKMFGTVDESGDTTRLGNQDSASQIRSNSPAALDGSDIDLMDKFKRLKSLEAELPSNVLTEQMLTLISQYHKLRPRVLLHERAQRLAVEGTSLLKQAMTTFEPEALDAAISCLENSIDLTPEGYPNKPERLDVLGIAHITRFNRLGDLDNLESAIV</sequence>
<dbReference type="Proteomes" id="UP000814128">
    <property type="component" value="Unassembled WGS sequence"/>
</dbReference>
<organism evidence="1 2">
    <name type="scientific">Vararia minispora EC-137</name>
    <dbReference type="NCBI Taxonomy" id="1314806"/>
    <lineage>
        <taxon>Eukaryota</taxon>
        <taxon>Fungi</taxon>
        <taxon>Dikarya</taxon>
        <taxon>Basidiomycota</taxon>
        <taxon>Agaricomycotina</taxon>
        <taxon>Agaricomycetes</taxon>
        <taxon>Russulales</taxon>
        <taxon>Lachnocladiaceae</taxon>
        <taxon>Vararia</taxon>
    </lineage>
</organism>
<gene>
    <name evidence="1" type="ORF">K488DRAFT_89074</name>
</gene>
<feature type="non-terminal residue" evidence="1">
    <location>
        <position position="811"/>
    </location>
</feature>
<proteinExistence type="predicted"/>
<protein>
    <submittedName>
        <fullName evidence="1">Uncharacterized protein</fullName>
    </submittedName>
</protein>
<dbReference type="EMBL" id="MU273698">
    <property type="protein sequence ID" value="KAI0029116.1"/>
    <property type="molecule type" value="Genomic_DNA"/>
</dbReference>
<name>A0ACB8QBX9_9AGAM</name>
<reference evidence="1" key="1">
    <citation type="submission" date="2021-02" db="EMBL/GenBank/DDBJ databases">
        <authorList>
            <consortium name="DOE Joint Genome Institute"/>
            <person name="Ahrendt S."/>
            <person name="Looney B.P."/>
            <person name="Miyauchi S."/>
            <person name="Morin E."/>
            <person name="Drula E."/>
            <person name="Courty P.E."/>
            <person name="Chicoki N."/>
            <person name="Fauchery L."/>
            <person name="Kohler A."/>
            <person name="Kuo A."/>
            <person name="Labutti K."/>
            <person name="Pangilinan J."/>
            <person name="Lipzen A."/>
            <person name="Riley R."/>
            <person name="Andreopoulos W."/>
            <person name="He G."/>
            <person name="Johnson J."/>
            <person name="Barry K.W."/>
            <person name="Grigoriev I.V."/>
            <person name="Nagy L."/>
            <person name="Hibbett D."/>
            <person name="Henrissat B."/>
            <person name="Matheny P.B."/>
            <person name="Labbe J."/>
            <person name="Martin F."/>
        </authorList>
    </citation>
    <scope>NUCLEOTIDE SEQUENCE</scope>
    <source>
        <strain evidence="1">EC-137</strain>
    </source>
</reference>
<comment type="caution">
    <text evidence="1">The sequence shown here is derived from an EMBL/GenBank/DDBJ whole genome shotgun (WGS) entry which is preliminary data.</text>
</comment>
<evidence type="ECO:0000313" key="2">
    <source>
        <dbReference type="Proteomes" id="UP000814128"/>
    </source>
</evidence>
<reference evidence="1" key="2">
    <citation type="journal article" date="2022" name="New Phytol.">
        <title>Evolutionary transition to the ectomycorrhizal habit in the genomes of a hyperdiverse lineage of mushroom-forming fungi.</title>
        <authorList>
            <person name="Looney B."/>
            <person name="Miyauchi S."/>
            <person name="Morin E."/>
            <person name="Drula E."/>
            <person name="Courty P.E."/>
            <person name="Kohler A."/>
            <person name="Kuo A."/>
            <person name="LaButti K."/>
            <person name="Pangilinan J."/>
            <person name="Lipzen A."/>
            <person name="Riley R."/>
            <person name="Andreopoulos W."/>
            <person name="He G."/>
            <person name="Johnson J."/>
            <person name="Nolan M."/>
            <person name="Tritt A."/>
            <person name="Barry K.W."/>
            <person name="Grigoriev I.V."/>
            <person name="Nagy L.G."/>
            <person name="Hibbett D."/>
            <person name="Henrissat B."/>
            <person name="Matheny P.B."/>
            <person name="Labbe J."/>
            <person name="Martin F.M."/>
        </authorList>
    </citation>
    <scope>NUCLEOTIDE SEQUENCE</scope>
    <source>
        <strain evidence="1">EC-137</strain>
    </source>
</reference>